<evidence type="ECO:0000313" key="1">
    <source>
        <dbReference type="EMBL" id="TQV95231.1"/>
    </source>
</evidence>
<name>A0A545V0I4_9HYPO</name>
<evidence type="ECO:0000313" key="2">
    <source>
        <dbReference type="Proteomes" id="UP000315783"/>
    </source>
</evidence>
<dbReference type="Proteomes" id="UP000315783">
    <property type="component" value="Unassembled WGS sequence"/>
</dbReference>
<gene>
    <name evidence="1" type="ORF">IF1G_06218</name>
</gene>
<organism evidence="1 2">
    <name type="scientific">Cordyceps javanica</name>
    <dbReference type="NCBI Taxonomy" id="43265"/>
    <lineage>
        <taxon>Eukaryota</taxon>
        <taxon>Fungi</taxon>
        <taxon>Dikarya</taxon>
        <taxon>Ascomycota</taxon>
        <taxon>Pezizomycotina</taxon>
        <taxon>Sordariomycetes</taxon>
        <taxon>Hypocreomycetidae</taxon>
        <taxon>Hypocreales</taxon>
        <taxon>Cordycipitaceae</taxon>
        <taxon>Cordyceps</taxon>
    </lineage>
</organism>
<reference evidence="1 2" key="1">
    <citation type="journal article" date="2019" name="Appl. Microbiol. Biotechnol.">
        <title>Genome sequence of Isaria javanica and comparative genome analysis insights into family S53 peptidase evolution in fungal entomopathogens.</title>
        <authorList>
            <person name="Lin R."/>
            <person name="Zhang X."/>
            <person name="Xin B."/>
            <person name="Zou M."/>
            <person name="Gao Y."/>
            <person name="Qin F."/>
            <person name="Hu Q."/>
            <person name="Xie B."/>
            <person name="Cheng X."/>
        </authorList>
    </citation>
    <scope>NUCLEOTIDE SEQUENCE [LARGE SCALE GENOMIC DNA]</scope>
    <source>
        <strain evidence="1 2">IJ1G</strain>
    </source>
</reference>
<dbReference type="EMBL" id="SPUK01000008">
    <property type="protein sequence ID" value="TQV95231.1"/>
    <property type="molecule type" value="Genomic_DNA"/>
</dbReference>
<comment type="caution">
    <text evidence="1">The sequence shown here is derived from an EMBL/GenBank/DDBJ whole genome shotgun (WGS) entry which is preliminary data.</text>
</comment>
<protein>
    <submittedName>
        <fullName evidence="1">Uncharacterized protein</fullName>
    </submittedName>
</protein>
<sequence>MVKHLLHLAWTCKRRINGYACSFFPFIWLFVSGELRVVWEFEPLFSEERRGERGKKRREIFIFTVNA</sequence>
<accession>A0A545V0I4</accession>
<proteinExistence type="predicted"/>
<keyword evidence="2" id="KW-1185">Reference proteome</keyword>
<dbReference type="AlphaFoldDB" id="A0A545V0I4"/>